<evidence type="ECO:0000256" key="4">
    <source>
        <dbReference type="ARBA" id="ARBA00022793"/>
    </source>
</evidence>
<keyword evidence="7" id="KW-0963">Cytoplasm</keyword>
<name>A0A833GZY2_9LEPT</name>
<dbReference type="NCBIfam" id="TIGR01464">
    <property type="entry name" value="hemE"/>
    <property type="match status" value="1"/>
</dbReference>
<evidence type="ECO:0000256" key="7">
    <source>
        <dbReference type="HAMAP-Rule" id="MF_00218"/>
    </source>
</evidence>
<evidence type="ECO:0000256" key="3">
    <source>
        <dbReference type="ARBA" id="ARBA00012288"/>
    </source>
</evidence>
<dbReference type="GO" id="GO:0006782">
    <property type="term" value="P:protoporphyrinogen IX biosynthetic process"/>
    <property type="evidence" value="ECO:0007669"/>
    <property type="project" value="UniProtKB-UniRule"/>
</dbReference>
<evidence type="ECO:0000313" key="9">
    <source>
        <dbReference type="EMBL" id="KAB2931352.1"/>
    </source>
</evidence>
<feature type="site" description="Transition state stabilizer" evidence="7">
    <location>
        <position position="90"/>
    </location>
</feature>
<dbReference type="PANTHER" id="PTHR21091:SF169">
    <property type="entry name" value="UROPORPHYRINOGEN DECARBOXYLASE"/>
    <property type="match status" value="1"/>
</dbReference>
<dbReference type="PROSITE" id="PS00907">
    <property type="entry name" value="UROD_2"/>
    <property type="match status" value="1"/>
</dbReference>
<dbReference type="SUPFAM" id="SSF51726">
    <property type="entry name" value="UROD/MetE-like"/>
    <property type="match status" value="1"/>
</dbReference>
<evidence type="ECO:0000256" key="1">
    <source>
        <dbReference type="ARBA" id="ARBA00004804"/>
    </source>
</evidence>
<dbReference type="GO" id="GO:0005829">
    <property type="term" value="C:cytosol"/>
    <property type="evidence" value="ECO:0007669"/>
    <property type="project" value="TreeGrafter"/>
</dbReference>
<accession>A0A833GZY2</accession>
<feature type="binding site" evidence="7">
    <location>
        <position position="90"/>
    </location>
    <ligand>
        <name>substrate</name>
    </ligand>
</feature>
<keyword evidence="6 7" id="KW-0627">Porphyrin biosynthesis</keyword>
<dbReference type="InterPro" id="IPR038071">
    <property type="entry name" value="UROD/MetE-like_sf"/>
</dbReference>
<dbReference type="GO" id="GO:0004853">
    <property type="term" value="F:uroporphyrinogen decarboxylase activity"/>
    <property type="evidence" value="ECO:0007669"/>
    <property type="project" value="UniProtKB-UniRule"/>
</dbReference>
<dbReference type="Pfam" id="PF01208">
    <property type="entry name" value="URO-D"/>
    <property type="match status" value="1"/>
</dbReference>
<evidence type="ECO:0000256" key="5">
    <source>
        <dbReference type="ARBA" id="ARBA00023239"/>
    </source>
</evidence>
<evidence type="ECO:0000313" key="10">
    <source>
        <dbReference type="Proteomes" id="UP000460298"/>
    </source>
</evidence>
<comment type="caution">
    <text evidence="7">Lacks conserved residue(s) required for the propagation of feature annotation.</text>
</comment>
<keyword evidence="4 7" id="KW-0210">Decarboxylase</keyword>
<dbReference type="EC" id="4.1.1.37" evidence="3 7"/>
<comment type="similarity">
    <text evidence="2 7">Belongs to the uroporphyrinogen decarboxylase family.</text>
</comment>
<feature type="domain" description="Uroporphyrinogen decarboxylase (URO-D)" evidence="8">
    <location>
        <begin position="158"/>
        <end position="174"/>
    </location>
</feature>
<feature type="binding site" evidence="7">
    <location>
        <begin position="41"/>
        <end position="45"/>
    </location>
    <ligand>
        <name>substrate</name>
    </ligand>
</feature>
<evidence type="ECO:0000256" key="6">
    <source>
        <dbReference type="ARBA" id="ARBA00023244"/>
    </source>
</evidence>
<comment type="function">
    <text evidence="7">Catalyzes the decarboxylation of four acetate groups of uroporphyrinogen-III to yield coproporphyrinogen-III.</text>
</comment>
<evidence type="ECO:0000256" key="2">
    <source>
        <dbReference type="ARBA" id="ARBA00009935"/>
    </source>
</evidence>
<feature type="binding site" evidence="7">
    <location>
        <position position="170"/>
    </location>
    <ligand>
        <name>substrate</name>
    </ligand>
</feature>
<dbReference type="CDD" id="cd00717">
    <property type="entry name" value="URO-D"/>
    <property type="match status" value="1"/>
</dbReference>
<dbReference type="UniPathway" id="UPA00251">
    <property type="reaction ID" value="UER00321"/>
</dbReference>
<protein>
    <recommendedName>
        <fullName evidence="3 7">Uroporphyrinogen decarboxylase</fullName>
        <shortName evidence="7">UPD</shortName>
        <shortName evidence="7">URO-D</shortName>
        <ecNumber evidence="3 7">4.1.1.37</ecNumber>
    </recommendedName>
</protein>
<dbReference type="EMBL" id="WBUI01000014">
    <property type="protein sequence ID" value="KAB2931352.1"/>
    <property type="molecule type" value="Genomic_DNA"/>
</dbReference>
<dbReference type="PANTHER" id="PTHR21091">
    <property type="entry name" value="METHYLTETRAHYDROFOLATE:HOMOCYSTEINE METHYLTRANSFERASE RELATED"/>
    <property type="match status" value="1"/>
</dbReference>
<feature type="binding site" evidence="7">
    <location>
        <position position="225"/>
    </location>
    <ligand>
        <name>substrate</name>
    </ligand>
</feature>
<proteinExistence type="inferred from homology"/>
<evidence type="ECO:0000259" key="8">
    <source>
        <dbReference type="PROSITE" id="PS00907"/>
    </source>
</evidence>
<gene>
    <name evidence="7 9" type="primary">hemE</name>
    <name evidence="9" type="ORF">F9K24_14020</name>
</gene>
<reference evidence="9 10" key="1">
    <citation type="submission" date="2019-10" db="EMBL/GenBank/DDBJ databases">
        <title>Extracellular Electron Transfer in a Candidatus Methanoperedens spp. Enrichment Culture.</title>
        <authorList>
            <person name="Berger S."/>
            <person name="Rangel Shaw D."/>
            <person name="Berben T."/>
            <person name="In 'T Zandt M."/>
            <person name="Frank J."/>
            <person name="Reimann J."/>
            <person name="Jetten M.S.M."/>
            <person name="Welte C.U."/>
        </authorList>
    </citation>
    <scope>NUCLEOTIDE SEQUENCE [LARGE SCALE GENOMIC DNA]</scope>
    <source>
        <strain evidence="9">SB12</strain>
    </source>
</reference>
<dbReference type="AlphaFoldDB" id="A0A833GZY2"/>
<dbReference type="Gene3D" id="3.20.20.210">
    <property type="match status" value="1"/>
</dbReference>
<comment type="subcellular location">
    <subcellularLocation>
        <location evidence="7">Cytoplasm</location>
    </subcellularLocation>
</comment>
<organism evidence="9 10">
    <name type="scientific">Leptonema illini</name>
    <dbReference type="NCBI Taxonomy" id="183"/>
    <lineage>
        <taxon>Bacteria</taxon>
        <taxon>Pseudomonadati</taxon>
        <taxon>Spirochaetota</taxon>
        <taxon>Spirochaetia</taxon>
        <taxon>Leptospirales</taxon>
        <taxon>Leptospiraceae</taxon>
        <taxon>Leptonema</taxon>
    </lineage>
</organism>
<dbReference type="Proteomes" id="UP000460298">
    <property type="component" value="Unassembled WGS sequence"/>
</dbReference>
<comment type="catalytic activity">
    <reaction evidence="7">
        <text>uroporphyrinogen III + 4 H(+) = coproporphyrinogen III + 4 CO2</text>
        <dbReference type="Rhea" id="RHEA:19865"/>
        <dbReference type="ChEBI" id="CHEBI:15378"/>
        <dbReference type="ChEBI" id="CHEBI:16526"/>
        <dbReference type="ChEBI" id="CHEBI:57308"/>
        <dbReference type="ChEBI" id="CHEBI:57309"/>
        <dbReference type="EC" id="4.1.1.37"/>
    </reaction>
</comment>
<comment type="caution">
    <text evidence="9">The sequence shown here is derived from an EMBL/GenBank/DDBJ whole genome shotgun (WGS) entry which is preliminary data.</text>
</comment>
<dbReference type="InterPro" id="IPR000257">
    <property type="entry name" value="Uroporphyrinogen_deCOase"/>
</dbReference>
<dbReference type="InterPro" id="IPR006361">
    <property type="entry name" value="Uroporphyrinogen_deCO2ase_HemE"/>
</dbReference>
<feature type="binding site" evidence="7">
    <location>
        <position position="339"/>
    </location>
    <ligand>
        <name>substrate</name>
    </ligand>
</feature>
<comment type="pathway">
    <text evidence="1 7">Porphyrin-containing compound metabolism; protoporphyrin-IX biosynthesis; coproporphyrinogen-III from 5-aminolevulinate: step 4/4.</text>
</comment>
<comment type="subunit">
    <text evidence="7">Homodimer.</text>
</comment>
<sequence length="361" mass="41102">MAADMSLPLRAKPKNKTVSPSILIQALKGQKCNRIPFWYMRQAGRYLPEYNEIRKGRTFLDMSTNADVAYEITIQPHRRFQNDGLILFADILTPLHACGVPLYFEEKRGPVLERTISKEGDLQILESFSPAEQCPYIGETLTRLTAYASGQSERPAVLGFAGAPFTMASYLIEGGTSKKFEKIRSIMFGQPELFKKLCDRLVDMTVDYLRYQFKSGAEAVQLFDSWAGILSAEQYDEFAGRYTEEIIRRLKAEFDHPIILFVGGGHHLLPEMVRQNPDVISLDWRVRIEDVEKIPSRIGIQGNLDPLYLYGSKDRVIRETEAVLNRFASRPGYVFNLGHGIHPASPLENVEAMIQTIRNYR</sequence>
<keyword evidence="5 7" id="KW-0456">Lyase</keyword>
<dbReference type="HAMAP" id="MF_00218">
    <property type="entry name" value="URO_D"/>
    <property type="match status" value="1"/>
</dbReference>